<feature type="transmembrane region" description="Helical" evidence="2">
    <location>
        <begin position="332"/>
        <end position="351"/>
    </location>
</feature>
<keyword evidence="2" id="KW-1133">Transmembrane helix</keyword>
<feature type="transmembrane region" description="Helical" evidence="2">
    <location>
        <begin position="170"/>
        <end position="196"/>
    </location>
</feature>
<sequence>MNNNHSHQYSNRPLHQQFSSSNNSESTPQQQFSERDPLLRSLRHRITPPPTVPPPPNSFSNLASSSSRPPLRSTGSTLASSAAMSNNGGASAGPVQKKRQQRLHAAMNSLNKSMSLRQEEDDDGGGGSTTTNSTTGLAARGDRSRVGGAGGEDGRNQPLLMNDVRSVRRAALTVMSPLVYTWLVISAAASIFLLLLLCNLLDFMPLSYAMVLLPLWLAHGALFFCHILSARALSRFIARANENRQRMDASDHIDRTEYLPLLQRALKFGLKTAFLSLCMLIFEILMYIKIEEELDNNSGSRRISLASALVPIWPIVLGLLIDGIICKTQHILRVFVWVLLASSMILATLKVDYDATFVSWGLVLLPLLGVILVCVLALSYIVYGHRVGYFRLTSSQLVAGWLYSISAGIALILLVFLVEADGRSDGDNLLEWNRTVRLFIISAAPVSVSMFGVGAWAVAKDEFNRLLTLGGQAAVIPMKLKLEPHGWTSVKSVGVAMIPMFGEVSFEPLDSSKADLEMCGACCACYPYDDEEEVVPEISTQISNRIA</sequence>
<name>A0A7S1BC98_9STRA</name>
<feature type="transmembrane region" description="Helical" evidence="2">
    <location>
        <begin position="357"/>
        <end position="383"/>
    </location>
</feature>
<feature type="transmembrane region" description="Helical" evidence="2">
    <location>
        <begin position="208"/>
        <end position="229"/>
    </location>
</feature>
<feature type="region of interest" description="Disordered" evidence="1">
    <location>
        <begin position="1"/>
        <end position="157"/>
    </location>
</feature>
<feature type="compositionally biased region" description="Polar residues" evidence="1">
    <location>
        <begin position="1"/>
        <end position="32"/>
    </location>
</feature>
<feature type="transmembrane region" description="Helical" evidence="2">
    <location>
        <begin position="438"/>
        <end position="459"/>
    </location>
</feature>
<evidence type="ECO:0008006" key="4">
    <source>
        <dbReference type="Google" id="ProtNLM"/>
    </source>
</evidence>
<keyword evidence="2" id="KW-0472">Membrane</keyword>
<organism evidence="3">
    <name type="scientific">Corethron hystrix</name>
    <dbReference type="NCBI Taxonomy" id="216773"/>
    <lineage>
        <taxon>Eukaryota</taxon>
        <taxon>Sar</taxon>
        <taxon>Stramenopiles</taxon>
        <taxon>Ochrophyta</taxon>
        <taxon>Bacillariophyta</taxon>
        <taxon>Coscinodiscophyceae</taxon>
        <taxon>Corethrophycidae</taxon>
        <taxon>Corethrales</taxon>
        <taxon>Corethraceae</taxon>
        <taxon>Corethron</taxon>
    </lineage>
</organism>
<gene>
    <name evidence="3" type="ORF">CHYS00102_LOCUS9354</name>
</gene>
<dbReference type="EMBL" id="HBFR01012925">
    <property type="protein sequence ID" value="CAD8882166.1"/>
    <property type="molecule type" value="Transcribed_RNA"/>
</dbReference>
<evidence type="ECO:0000256" key="1">
    <source>
        <dbReference type="SAM" id="MobiDB-lite"/>
    </source>
</evidence>
<reference evidence="3" key="1">
    <citation type="submission" date="2021-01" db="EMBL/GenBank/DDBJ databases">
        <authorList>
            <person name="Corre E."/>
            <person name="Pelletier E."/>
            <person name="Niang G."/>
            <person name="Scheremetjew M."/>
            <person name="Finn R."/>
            <person name="Kale V."/>
            <person name="Holt S."/>
            <person name="Cochrane G."/>
            <person name="Meng A."/>
            <person name="Brown T."/>
            <person name="Cohen L."/>
        </authorList>
    </citation>
    <scope>NUCLEOTIDE SEQUENCE</scope>
    <source>
        <strain evidence="3">308</strain>
    </source>
</reference>
<evidence type="ECO:0000313" key="3">
    <source>
        <dbReference type="EMBL" id="CAD8882166.1"/>
    </source>
</evidence>
<protein>
    <recommendedName>
        <fullName evidence="4">Transmembrane protein</fullName>
    </recommendedName>
</protein>
<proteinExistence type="predicted"/>
<evidence type="ECO:0000256" key="2">
    <source>
        <dbReference type="SAM" id="Phobius"/>
    </source>
</evidence>
<feature type="compositionally biased region" description="Pro residues" evidence="1">
    <location>
        <begin position="47"/>
        <end position="57"/>
    </location>
</feature>
<feature type="transmembrane region" description="Helical" evidence="2">
    <location>
        <begin position="303"/>
        <end position="325"/>
    </location>
</feature>
<feature type="transmembrane region" description="Helical" evidence="2">
    <location>
        <begin position="395"/>
        <end position="418"/>
    </location>
</feature>
<accession>A0A7S1BC98</accession>
<feature type="transmembrane region" description="Helical" evidence="2">
    <location>
        <begin position="268"/>
        <end position="288"/>
    </location>
</feature>
<dbReference type="AlphaFoldDB" id="A0A7S1BC98"/>
<feature type="compositionally biased region" description="Low complexity" evidence="1">
    <location>
        <begin position="58"/>
        <end position="93"/>
    </location>
</feature>
<keyword evidence="2" id="KW-0812">Transmembrane</keyword>